<dbReference type="Proteomes" id="UP001200034">
    <property type="component" value="Unassembled WGS sequence"/>
</dbReference>
<dbReference type="PANTHER" id="PTHR39079:SF1">
    <property type="entry name" value="GH11706P-RELATED"/>
    <property type="match status" value="1"/>
</dbReference>
<feature type="non-terminal residue" evidence="2">
    <location>
        <position position="1"/>
    </location>
</feature>
<evidence type="ECO:0000259" key="1">
    <source>
        <dbReference type="Pfam" id="PF16032"/>
    </source>
</evidence>
<gene>
    <name evidence="2" type="ORF">KR093_008465</name>
</gene>
<evidence type="ECO:0000313" key="3">
    <source>
        <dbReference type="Proteomes" id="UP001200034"/>
    </source>
</evidence>
<feature type="domain" description="DUF4788" evidence="1">
    <location>
        <begin position="2"/>
        <end position="140"/>
    </location>
</feature>
<dbReference type="EMBL" id="JAJJHW010000014">
    <property type="protein sequence ID" value="KAH8388515.1"/>
    <property type="molecule type" value="Genomic_DNA"/>
</dbReference>
<proteinExistence type="predicted"/>
<reference evidence="2" key="1">
    <citation type="journal article" date="2021" name="Mol. Ecol. Resour.">
        <title>Phylogenomic analyses of the genus Drosophila reveals genomic signals of climate adaptation.</title>
        <authorList>
            <person name="Li F."/>
            <person name="Rane R.V."/>
            <person name="Luria V."/>
            <person name="Xiong Z."/>
            <person name="Chen J."/>
            <person name="Li Z."/>
            <person name="Catullo R.A."/>
            <person name="Griffin P.C."/>
            <person name="Schiffer M."/>
            <person name="Pearce S."/>
            <person name="Lee S.F."/>
            <person name="McElroy K."/>
            <person name="Stocker A."/>
            <person name="Shirriffs J."/>
            <person name="Cockerell F."/>
            <person name="Coppin C."/>
            <person name="Sgro C.M."/>
            <person name="Karger A."/>
            <person name="Cain J.W."/>
            <person name="Weber J.A."/>
            <person name="Santpere G."/>
            <person name="Kirschner M.W."/>
            <person name="Hoffmann A.A."/>
            <person name="Oakeshott J.G."/>
            <person name="Zhang G."/>
        </authorList>
    </citation>
    <scope>NUCLEOTIDE SEQUENCE</scope>
    <source>
        <strain evidence="2">BGI-SZ-2011g</strain>
    </source>
</reference>
<dbReference type="InterPro" id="IPR031992">
    <property type="entry name" value="DUF4788"/>
</dbReference>
<dbReference type="AlphaFoldDB" id="A0AAD4KFF8"/>
<evidence type="ECO:0000313" key="2">
    <source>
        <dbReference type="EMBL" id="KAH8388515.1"/>
    </source>
</evidence>
<accession>A0AAD4KFF8</accession>
<sequence>SAVFTFPQQFIDRIEYGMNDLMHADSCSLIRREQEIGFVELLCALTIKCDEPELNGLDENLRCRNLGRAINPADVMFVVGEPQPCGRPDEPCPDELAPEEGDERLQLDLERYGAINRRVTAPPEEVCGMEACSELKNMTE</sequence>
<dbReference type="Pfam" id="PF16032">
    <property type="entry name" value="DUF4788"/>
    <property type="match status" value="1"/>
</dbReference>
<dbReference type="PANTHER" id="PTHR39079">
    <property type="entry name" value="FI08034P-RELATED"/>
    <property type="match status" value="1"/>
</dbReference>
<feature type="non-terminal residue" evidence="2">
    <location>
        <position position="140"/>
    </location>
</feature>
<keyword evidence="3" id="KW-1185">Reference proteome</keyword>
<organism evidence="2 3">
    <name type="scientific">Drosophila rubida</name>
    <dbReference type="NCBI Taxonomy" id="30044"/>
    <lineage>
        <taxon>Eukaryota</taxon>
        <taxon>Metazoa</taxon>
        <taxon>Ecdysozoa</taxon>
        <taxon>Arthropoda</taxon>
        <taxon>Hexapoda</taxon>
        <taxon>Insecta</taxon>
        <taxon>Pterygota</taxon>
        <taxon>Neoptera</taxon>
        <taxon>Endopterygota</taxon>
        <taxon>Diptera</taxon>
        <taxon>Brachycera</taxon>
        <taxon>Muscomorpha</taxon>
        <taxon>Ephydroidea</taxon>
        <taxon>Drosophilidae</taxon>
        <taxon>Drosophila</taxon>
    </lineage>
</organism>
<comment type="caution">
    <text evidence="2">The sequence shown here is derived from an EMBL/GenBank/DDBJ whole genome shotgun (WGS) entry which is preliminary data.</text>
</comment>
<name>A0AAD4KFF8_9MUSC</name>
<protein>
    <recommendedName>
        <fullName evidence="1">DUF4788 domain-containing protein</fullName>
    </recommendedName>
</protein>